<name>A0A1G7T6Z1_9LACT</name>
<keyword evidence="2" id="KW-1185">Reference proteome</keyword>
<evidence type="ECO:0000313" key="2">
    <source>
        <dbReference type="Proteomes" id="UP000199708"/>
    </source>
</evidence>
<dbReference type="RefSeq" id="WP_090289936.1">
    <property type="nucleotide sequence ID" value="NZ_FNCK01000005.1"/>
</dbReference>
<dbReference type="Proteomes" id="UP000199708">
    <property type="component" value="Unassembled WGS sequence"/>
</dbReference>
<accession>A0A1G7T6Z1</accession>
<protein>
    <submittedName>
        <fullName evidence="1">Uncharacterized protein</fullName>
    </submittedName>
</protein>
<dbReference type="EMBL" id="FNCK01000005">
    <property type="protein sequence ID" value="SDG31056.1"/>
    <property type="molecule type" value="Genomic_DNA"/>
</dbReference>
<gene>
    <name evidence="1" type="ORF">SAMN05421791_10519</name>
</gene>
<dbReference type="AlphaFoldDB" id="A0A1G7T6Z1"/>
<evidence type="ECO:0000313" key="1">
    <source>
        <dbReference type="EMBL" id="SDG31056.1"/>
    </source>
</evidence>
<sequence>MTLQFGQTFLLPGRSLLQKEIDRLRIDLTQAVFEYDELLYKDCRYLENQFYFNVGKEWLNLLQKHYQSISLEKKYQIMRAYIGKEKDHRLREVDKDLGAYHRLILEIEEKIKAADDWGYEEELSEEELRSMRGIYREIITLAHPLLYPMQSKAREALYQKALTAYKRDDFEILQLILENLNEDYAQNTSLKLSQLVELRKNLLIALYETRYQLALKRSAFPYLIHDNILKDTLSEKMRQGFIQRQKQLHDKIKHLEYQIAKFKET</sequence>
<dbReference type="STRING" id="120956.SAMN05421791_10519"/>
<proteinExistence type="predicted"/>
<dbReference type="OrthoDB" id="2216447at2"/>
<organism evidence="1 2">
    <name type="scientific">Facklamia miroungae</name>
    <dbReference type="NCBI Taxonomy" id="120956"/>
    <lineage>
        <taxon>Bacteria</taxon>
        <taxon>Bacillati</taxon>
        <taxon>Bacillota</taxon>
        <taxon>Bacilli</taxon>
        <taxon>Lactobacillales</taxon>
        <taxon>Aerococcaceae</taxon>
        <taxon>Facklamia</taxon>
    </lineage>
</organism>
<reference evidence="1 2" key="1">
    <citation type="submission" date="2016-10" db="EMBL/GenBank/DDBJ databases">
        <authorList>
            <person name="de Groot N.N."/>
        </authorList>
    </citation>
    <scope>NUCLEOTIDE SEQUENCE [LARGE SCALE GENOMIC DNA]</scope>
    <source>
        <strain evidence="1 2">ATCC BAA-466</strain>
    </source>
</reference>